<protein>
    <submittedName>
        <fullName evidence="2">Uncharacterized protein</fullName>
    </submittedName>
</protein>
<evidence type="ECO:0000313" key="2">
    <source>
        <dbReference type="WBParaSite" id="PDA_v2.g794.t1"/>
    </source>
</evidence>
<dbReference type="AlphaFoldDB" id="A0A914R8M1"/>
<proteinExistence type="predicted"/>
<dbReference type="Proteomes" id="UP000887578">
    <property type="component" value="Unplaced"/>
</dbReference>
<reference evidence="2" key="1">
    <citation type="submission" date="2022-11" db="UniProtKB">
        <authorList>
            <consortium name="WormBaseParasite"/>
        </authorList>
    </citation>
    <scope>IDENTIFICATION</scope>
</reference>
<organism evidence="1 2">
    <name type="scientific">Panagrolaimus davidi</name>
    <dbReference type="NCBI Taxonomy" id="227884"/>
    <lineage>
        <taxon>Eukaryota</taxon>
        <taxon>Metazoa</taxon>
        <taxon>Ecdysozoa</taxon>
        <taxon>Nematoda</taxon>
        <taxon>Chromadorea</taxon>
        <taxon>Rhabditida</taxon>
        <taxon>Tylenchina</taxon>
        <taxon>Panagrolaimomorpha</taxon>
        <taxon>Panagrolaimoidea</taxon>
        <taxon>Panagrolaimidae</taxon>
        <taxon>Panagrolaimus</taxon>
    </lineage>
</organism>
<dbReference type="WBParaSite" id="PDA_v2.g794.t1">
    <property type="protein sequence ID" value="PDA_v2.g794.t1"/>
    <property type="gene ID" value="PDA_v2.g794"/>
</dbReference>
<evidence type="ECO:0000313" key="1">
    <source>
        <dbReference type="Proteomes" id="UP000887578"/>
    </source>
</evidence>
<accession>A0A914R8M1</accession>
<keyword evidence="1" id="KW-1185">Reference proteome</keyword>
<name>A0A914R8M1_9BILA</name>
<sequence length="78" mass="8311">MGSVANIATLTNSILSSLLPQFNFNETYTAGISFGGGVSSSMYFNNYGDMCTWLDAAQASVTVVGLLPADLIKFVLFF</sequence>